<evidence type="ECO:0000256" key="1">
    <source>
        <dbReference type="SAM" id="MobiDB-lite"/>
    </source>
</evidence>
<accession>A0A0F9SKI9</accession>
<reference evidence="2" key="1">
    <citation type="journal article" date="2015" name="Nature">
        <title>Complex archaea that bridge the gap between prokaryotes and eukaryotes.</title>
        <authorList>
            <person name="Spang A."/>
            <person name="Saw J.H."/>
            <person name="Jorgensen S.L."/>
            <person name="Zaremba-Niedzwiedzka K."/>
            <person name="Martijn J."/>
            <person name="Lind A.E."/>
            <person name="van Eijk R."/>
            <person name="Schleper C."/>
            <person name="Guy L."/>
            <person name="Ettema T.J."/>
        </authorList>
    </citation>
    <scope>NUCLEOTIDE SEQUENCE</scope>
</reference>
<evidence type="ECO:0000313" key="2">
    <source>
        <dbReference type="EMBL" id="KKN37446.1"/>
    </source>
</evidence>
<comment type="caution">
    <text evidence="2">The sequence shown here is derived from an EMBL/GenBank/DDBJ whole genome shotgun (WGS) entry which is preliminary data.</text>
</comment>
<dbReference type="EMBL" id="LAZR01001894">
    <property type="protein sequence ID" value="KKN37446.1"/>
    <property type="molecule type" value="Genomic_DNA"/>
</dbReference>
<sequence>MDLTLIKRFREDAPWMVEGYVTSVQTTKLHTEDNPEHYTAHYQALFRKYDYSAAGERAKQEDKVQVGDQQNKHKIGDIEWPTKSIQS</sequence>
<protein>
    <submittedName>
        <fullName evidence="2">Uncharacterized protein</fullName>
    </submittedName>
</protein>
<proteinExistence type="predicted"/>
<organism evidence="2">
    <name type="scientific">marine sediment metagenome</name>
    <dbReference type="NCBI Taxonomy" id="412755"/>
    <lineage>
        <taxon>unclassified sequences</taxon>
        <taxon>metagenomes</taxon>
        <taxon>ecological metagenomes</taxon>
    </lineage>
</organism>
<feature type="region of interest" description="Disordered" evidence="1">
    <location>
        <begin position="60"/>
        <end position="87"/>
    </location>
</feature>
<name>A0A0F9SKI9_9ZZZZ</name>
<feature type="compositionally biased region" description="Basic and acidic residues" evidence="1">
    <location>
        <begin position="60"/>
        <end position="77"/>
    </location>
</feature>
<dbReference type="AlphaFoldDB" id="A0A0F9SKI9"/>
<gene>
    <name evidence="2" type="ORF">LCGC14_0763490</name>
</gene>